<dbReference type="EMBL" id="ML977572">
    <property type="protein sequence ID" value="KAF2003476.1"/>
    <property type="molecule type" value="Genomic_DNA"/>
</dbReference>
<evidence type="ECO:0000313" key="3">
    <source>
        <dbReference type="Proteomes" id="UP000799779"/>
    </source>
</evidence>
<feature type="region of interest" description="Disordered" evidence="1">
    <location>
        <begin position="124"/>
        <end position="221"/>
    </location>
</feature>
<keyword evidence="3" id="KW-1185">Reference proteome</keyword>
<proteinExistence type="predicted"/>
<evidence type="ECO:0000256" key="1">
    <source>
        <dbReference type="SAM" id="MobiDB-lite"/>
    </source>
</evidence>
<protein>
    <submittedName>
        <fullName evidence="2">Uncharacterized protein</fullName>
    </submittedName>
</protein>
<gene>
    <name evidence="2" type="ORF">P154DRAFT_561273</name>
</gene>
<name>A0A6A5X0P3_9PLEO</name>
<dbReference type="Proteomes" id="UP000799779">
    <property type="component" value="Unassembled WGS sequence"/>
</dbReference>
<dbReference type="AlphaFoldDB" id="A0A6A5X0P3"/>
<accession>A0A6A5X0P3</accession>
<evidence type="ECO:0000313" key="2">
    <source>
        <dbReference type="EMBL" id="KAF2003476.1"/>
    </source>
</evidence>
<organism evidence="2 3">
    <name type="scientific">Amniculicola lignicola CBS 123094</name>
    <dbReference type="NCBI Taxonomy" id="1392246"/>
    <lineage>
        <taxon>Eukaryota</taxon>
        <taxon>Fungi</taxon>
        <taxon>Dikarya</taxon>
        <taxon>Ascomycota</taxon>
        <taxon>Pezizomycotina</taxon>
        <taxon>Dothideomycetes</taxon>
        <taxon>Pleosporomycetidae</taxon>
        <taxon>Pleosporales</taxon>
        <taxon>Amniculicolaceae</taxon>
        <taxon>Amniculicola</taxon>
    </lineage>
</organism>
<sequence length="297" mass="32905">MRGLGRSEWRQAFLRLLQLINQPPARKLSKALEPPTTEPAVQQIDEAEAIRLYAKIQAWEDEDGPREDWVEADWAYLASAIQHKHSLTAVPPTGVLKDARHAANLLGTSVWQFGVLYKFLSEHPGAENTPREPASEQDSEHVTEETHTAKDSHGPNDDSAPTLNPTGDNKEAPKPGVVTNRDSELHKNNSGNPTSKPDSEQLPEFSDITTNPELSKHPMIARPEATGQIENTLKGVDSEPMCGQNDGAVRGAFGRSDPLQGLKKRTLAEVTREEKHLYILEKGLIEARKRRKESSRG</sequence>
<feature type="compositionally biased region" description="Basic and acidic residues" evidence="1">
    <location>
        <begin position="124"/>
        <end position="156"/>
    </location>
</feature>
<reference evidence="2" key="1">
    <citation type="journal article" date="2020" name="Stud. Mycol.">
        <title>101 Dothideomycetes genomes: a test case for predicting lifestyles and emergence of pathogens.</title>
        <authorList>
            <person name="Haridas S."/>
            <person name="Albert R."/>
            <person name="Binder M."/>
            <person name="Bloem J."/>
            <person name="Labutti K."/>
            <person name="Salamov A."/>
            <person name="Andreopoulos B."/>
            <person name="Baker S."/>
            <person name="Barry K."/>
            <person name="Bills G."/>
            <person name="Bluhm B."/>
            <person name="Cannon C."/>
            <person name="Castanera R."/>
            <person name="Culley D."/>
            <person name="Daum C."/>
            <person name="Ezra D."/>
            <person name="Gonzalez J."/>
            <person name="Henrissat B."/>
            <person name="Kuo A."/>
            <person name="Liang C."/>
            <person name="Lipzen A."/>
            <person name="Lutzoni F."/>
            <person name="Magnuson J."/>
            <person name="Mondo S."/>
            <person name="Nolan M."/>
            <person name="Ohm R."/>
            <person name="Pangilinan J."/>
            <person name="Park H.-J."/>
            <person name="Ramirez L."/>
            <person name="Alfaro M."/>
            <person name="Sun H."/>
            <person name="Tritt A."/>
            <person name="Yoshinaga Y."/>
            <person name="Zwiers L.-H."/>
            <person name="Turgeon B."/>
            <person name="Goodwin S."/>
            <person name="Spatafora J."/>
            <person name="Crous P."/>
            <person name="Grigoriev I."/>
        </authorList>
    </citation>
    <scope>NUCLEOTIDE SEQUENCE</scope>
    <source>
        <strain evidence="2">CBS 123094</strain>
    </source>
</reference>